<reference evidence="1" key="1">
    <citation type="submission" date="2024-05" db="EMBL/GenBank/DDBJ databases">
        <title>Transcriptome analysis of the degradation process of organic nitrogen by two heterotrophic nitrifying and aerobic denitrifying bacteria, Achromobacter sp. HNDS-1 and Enterobacter sp. HNDS-6.</title>
        <authorList>
            <person name="Huang Y."/>
        </authorList>
    </citation>
    <scope>NUCLEOTIDE SEQUENCE</scope>
    <source>
        <strain evidence="1">HNDS-1</strain>
    </source>
</reference>
<name>A0AAU7LEV7_9BURK</name>
<organism evidence="1">
    <name type="scientific">Achromobacter sp. HNDS-1</name>
    <dbReference type="NCBI Taxonomy" id="3151598"/>
    <lineage>
        <taxon>Bacteria</taxon>
        <taxon>Pseudomonadati</taxon>
        <taxon>Pseudomonadota</taxon>
        <taxon>Betaproteobacteria</taxon>
        <taxon>Burkholderiales</taxon>
        <taxon>Alcaligenaceae</taxon>
        <taxon>Achromobacter</taxon>
    </lineage>
</organism>
<dbReference type="EMBL" id="CP157584">
    <property type="protein sequence ID" value="XBP00425.1"/>
    <property type="molecule type" value="Genomic_DNA"/>
</dbReference>
<sequence length="88" mass="9866">MTMDVRVGRTYRAKRPAESGGLVNDRTVQWIGSVGQVQYDGPAVRRGSRYPIVSRAAFEAWADRDVTDELPTGEYQDWADYRASQPSA</sequence>
<dbReference type="KEGG" id="achh:ABFG95_08105"/>
<proteinExistence type="predicted"/>
<gene>
    <name evidence="1" type="ORF">ABFG95_08105</name>
</gene>
<accession>A0AAU7LEV7</accession>
<protein>
    <submittedName>
        <fullName evidence="1">Uncharacterized protein</fullName>
    </submittedName>
</protein>
<dbReference type="RefSeq" id="WP_348995738.1">
    <property type="nucleotide sequence ID" value="NZ_CP157584.1"/>
</dbReference>
<evidence type="ECO:0000313" key="1">
    <source>
        <dbReference type="EMBL" id="XBP00425.1"/>
    </source>
</evidence>
<dbReference type="AlphaFoldDB" id="A0AAU7LEV7"/>